<evidence type="ECO:0000313" key="6">
    <source>
        <dbReference type="Proteomes" id="UP000176376"/>
    </source>
</evidence>
<dbReference type="GO" id="GO:0005840">
    <property type="term" value="C:ribosome"/>
    <property type="evidence" value="ECO:0007669"/>
    <property type="project" value="UniProtKB-KW"/>
</dbReference>
<comment type="function">
    <text evidence="4">This protein is one of the early assembly proteins of the 50S ribosomal subunit, although it is not seen to bind rRNA by itself. It is important during the early stages of 50S assembly.</text>
</comment>
<proteinExistence type="inferred from homology"/>
<comment type="similarity">
    <text evidence="1 4">Belongs to the universal ribosomal protein uL13 family.</text>
</comment>
<evidence type="ECO:0000256" key="2">
    <source>
        <dbReference type="ARBA" id="ARBA00022980"/>
    </source>
</evidence>
<dbReference type="CDD" id="cd00392">
    <property type="entry name" value="Ribosomal_L13"/>
    <property type="match status" value="1"/>
</dbReference>
<evidence type="ECO:0000313" key="5">
    <source>
        <dbReference type="EMBL" id="OGK56054.1"/>
    </source>
</evidence>
<dbReference type="InterPro" id="IPR036899">
    <property type="entry name" value="Ribosomal_uL13_sf"/>
</dbReference>
<dbReference type="STRING" id="1802074.A3J15_00550"/>
<dbReference type="AlphaFoldDB" id="A0A1F7JKB3"/>
<dbReference type="Gene3D" id="3.90.1180.10">
    <property type="entry name" value="Ribosomal protein L13"/>
    <property type="match status" value="1"/>
</dbReference>
<protein>
    <recommendedName>
        <fullName evidence="4">Large ribosomal subunit protein uL13</fullName>
    </recommendedName>
</protein>
<accession>A0A1F7JKB3</accession>
<keyword evidence="2 4" id="KW-0689">Ribosomal protein</keyword>
<evidence type="ECO:0000256" key="3">
    <source>
        <dbReference type="ARBA" id="ARBA00023274"/>
    </source>
</evidence>
<comment type="subunit">
    <text evidence="4">Part of the 50S ribosomal subunit.</text>
</comment>
<comment type="caution">
    <text evidence="5">The sequence shown here is derived from an EMBL/GenBank/DDBJ whole genome shotgun (WGS) entry which is preliminary data.</text>
</comment>
<dbReference type="Pfam" id="PF00572">
    <property type="entry name" value="Ribosomal_L13"/>
    <property type="match status" value="1"/>
</dbReference>
<sequence>MATLTKSTKPIKAKEITRSWHLIDGQKKIVGRLASEIAKLLIGKHKANYVDYLDSGDHVVVINARKVVLSGKKEQVKTYSRYSGYPGGLKIVSFKKLQENQPQEIVRHAVYGMLPKNKLRDKRMVKLHIFADEKHSFEDKFKLENPKSK</sequence>
<organism evidence="5 6">
    <name type="scientific">Candidatus Roizmanbacteria bacterium RIFCSPLOWO2_02_FULL_38_10</name>
    <dbReference type="NCBI Taxonomy" id="1802074"/>
    <lineage>
        <taxon>Bacteria</taxon>
        <taxon>Candidatus Roizmaniibacteriota</taxon>
    </lineage>
</organism>
<reference evidence="5 6" key="1">
    <citation type="journal article" date="2016" name="Nat. Commun.">
        <title>Thousands of microbial genomes shed light on interconnected biogeochemical processes in an aquifer system.</title>
        <authorList>
            <person name="Anantharaman K."/>
            <person name="Brown C.T."/>
            <person name="Hug L.A."/>
            <person name="Sharon I."/>
            <person name="Castelle C.J."/>
            <person name="Probst A.J."/>
            <person name="Thomas B.C."/>
            <person name="Singh A."/>
            <person name="Wilkins M.J."/>
            <person name="Karaoz U."/>
            <person name="Brodie E.L."/>
            <person name="Williams K.H."/>
            <person name="Hubbard S.S."/>
            <person name="Banfield J.F."/>
        </authorList>
    </citation>
    <scope>NUCLEOTIDE SEQUENCE [LARGE SCALE GENOMIC DNA]</scope>
</reference>
<dbReference type="SUPFAM" id="SSF52161">
    <property type="entry name" value="Ribosomal protein L13"/>
    <property type="match status" value="1"/>
</dbReference>
<dbReference type="EMBL" id="MGAY01000048">
    <property type="protein sequence ID" value="OGK56054.1"/>
    <property type="molecule type" value="Genomic_DNA"/>
</dbReference>
<dbReference type="PANTHER" id="PTHR11545">
    <property type="entry name" value="RIBOSOMAL PROTEIN L13"/>
    <property type="match status" value="1"/>
</dbReference>
<gene>
    <name evidence="4" type="primary">rplM</name>
    <name evidence="5" type="ORF">A3J15_00550</name>
</gene>
<dbReference type="GO" id="GO:0003729">
    <property type="term" value="F:mRNA binding"/>
    <property type="evidence" value="ECO:0007669"/>
    <property type="project" value="TreeGrafter"/>
</dbReference>
<dbReference type="PANTHER" id="PTHR11545:SF2">
    <property type="entry name" value="LARGE RIBOSOMAL SUBUNIT PROTEIN UL13M"/>
    <property type="match status" value="1"/>
</dbReference>
<evidence type="ECO:0000256" key="1">
    <source>
        <dbReference type="ARBA" id="ARBA00006227"/>
    </source>
</evidence>
<evidence type="ECO:0000256" key="4">
    <source>
        <dbReference type="HAMAP-Rule" id="MF_01366"/>
    </source>
</evidence>
<dbReference type="PIRSF" id="PIRSF002181">
    <property type="entry name" value="Ribosomal_L13"/>
    <property type="match status" value="1"/>
</dbReference>
<dbReference type="GO" id="GO:1990904">
    <property type="term" value="C:ribonucleoprotein complex"/>
    <property type="evidence" value="ECO:0007669"/>
    <property type="project" value="UniProtKB-KW"/>
</dbReference>
<dbReference type="HAMAP" id="MF_01366">
    <property type="entry name" value="Ribosomal_uL13"/>
    <property type="match status" value="1"/>
</dbReference>
<dbReference type="GO" id="GO:0017148">
    <property type="term" value="P:negative regulation of translation"/>
    <property type="evidence" value="ECO:0007669"/>
    <property type="project" value="TreeGrafter"/>
</dbReference>
<dbReference type="InterPro" id="IPR005822">
    <property type="entry name" value="Ribosomal_uL13"/>
</dbReference>
<name>A0A1F7JKB3_9BACT</name>
<keyword evidence="3 4" id="KW-0687">Ribonucleoprotein</keyword>
<dbReference type="NCBIfam" id="TIGR01066">
    <property type="entry name" value="rplM_bact"/>
    <property type="match status" value="1"/>
</dbReference>
<dbReference type="GO" id="GO:0003735">
    <property type="term" value="F:structural constituent of ribosome"/>
    <property type="evidence" value="ECO:0007669"/>
    <property type="project" value="InterPro"/>
</dbReference>
<dbReference type="InterPro" id="IPR005823">
    <property type="entry name" value="Ribosomal_uL13_bac-type"/>
</dbReference>
<dbReference type="GO" id="GO:0006412">
    <property type="term" value="P:translation"/>
    <property type="evidence" value="ECO:0007669"/>
    <property type="project" value="UniProtKB-UniRule"/>
</dbReference>
<dbReference type="Proteomes" id="UP000176376">
    <property type="component" value="Unassembled WGS sequence"/>
</dbReference>